<reference evidence="2" key="1">
    <citation type="submission" date="2016-11" db="UniProtKB">
        <authorList>
            <consortium name="WormBaseParasite"/>
        </authorList>
    </citation>
    <scope>IDENTIFICATION</scope>
    <source>
        <strain evidence="2">KR3021</strain>
    </source>
</reference>
<proteinExistence type="predicted"/>
<organism evidence="1 2">
    <name type="scientific">Rhabditophanes sp. KR3021</name>
    <dbReference type="NCBI Taxonomy" id="114890"/>
    <lineage>
        <taxon>Eukaryota</taxon>
        <taxon>Metazoa</taxon>
        <taxon>Ecdysozoa</taxon>
        <taxon>Nematoda</taxon>
        <taxon>Chromadorea</taxon>
        <taxon>Rhabditida</taxon>
        <taxon>Tylenchina</taxon>
        <taxon>Panagrolaimomorpha</taxon>
        <taxon>Strongyloidoidea</taxon>
        <taxon>Alloionematidae</taxon>
        <taxon>Rhabditophanes</taxon>
    </lineage>
</organism>
<sequence length="587" mass="67247">MPTLAQQPCDDQTTNSSTKKKFSLQALPPSPTINLTLNNNDPVTIIPPNLLPNSFGRRISSTPSSPRLVQKKETVKFRFLWTVKVALRRLSSHEVAIFHISPKFATVYNHISFQWTMKINGKANLNDDEENDDLKGEHDYVAVSIYYLDGPTTDVSLKARVRILREPSESLNKEEKKIEEKCDVKAHKGKETELTQSDRASISRHIKNNIGEVVKIGLMMEIDKSVFDRNTYLNIPSPTPFASFLTANYRARACSHIYKKRRALSSKSFKTDRKSIGKAAPHWKEIDYERIFNKVMTREREAREIQAEEIGKESELEELSPKTGPVVTFATATTESTANNNLSTEDGEEQYRDRRKSSSVVVDEVSSEHSTLFKKLLIACCDSCERRASIGPAASDDCQTDEDEFGNKLDSCKFHGNDQESEQESEEEEDGPTTFECCDERQAEIHDAMATMYFNRVALPLMAYVEDFADFLIDAELNDLPVMKRAVERYLCSEMITKRDIMTCLILDFLFLSMVFQLPVMKSMTLVEASERFEEIANIESLLEQDEYIRLDRRIQSMSERNLAELVDEIKKFKEQKNRVLHVDRKF</sequence>
<protein>
    <submittedName>
        <fullName evidence="2">MATH domain-containing protein</fullName>
    </submittedName>
</protein>
<dbReference type="Proteomes" id="UP000095286">
    <property type="component" value="Unplaced"/>
</dbReference>
<evidence type="ECO:0000313" key="1">
    <source>
        <dbReference type="Proteomes" id="UP000095286"/>
    </source>
</evidence>
<name>A0AC35TU49_9BILA</name>
<dbReference type="WBParaSite" id="RSKR_0000433500.1">
    <property type="protein sequence ID" value="RSKR_0000433500.1"/>
    <property type="gene ID" value="RSKR_0000433500"/>
</dbReference>
<evidence type="ECO:0000313" key="2">
    <source>
        <dbReference type="WBParaSite" id="RSKR_0000433500.1"/>
    </source>
</evidence>
<accession>A0AC35TU49</accession>